<dbReference type="RefSeq" id="WP_096232609.1">
    <property type="nucleotide sequence ID" value="NZ_CP023422.1"/>
</dbReference>
<organism evidence="1 2">
    <name type="scientific">Janthinobacterium svalbardensis</name>
    <dbReference type="NCBI Taxonomy" id="368607"/>
    <lineage>
        <taxon>Bacteria</taxon>
        <taxon>Pseudomonadati</taxon>
        <taxon>Pseudomonadota</taxon>
        <taxon>Betaproteobacteria</taxon>
        <taxon>Burkholderiales</taxon>
        <taxon>Oxalobacteraceae</taxon>
        <taxon>Janthinobacterium</taxon>
    </lineage>
</organism>
<dbReference type="EMBL" id="CP023422">
    <property type="protein sequence ID" value="ATD58846.1"/>
    <property type="molecule type" value="Genomic_DNA"/>
</dbReference>
<proteinExistence type="predicted"/>
<dbReference type="Proteomes" id="UP000218437">
    <property type="component" value="Chromosome"/>
</dbReference>
<evidence type="ECO:0008006" key="3">
    <source>
        <dbReference type="Google" id="ProtNLM"/>
    </source>
</evidence>
<dbReference type="Gene3D" id="1.20.120.20">
    <property type="entry name" value="Apolipoprotein"/>
    <property type="match status" value="1"/>
</dbReference>
<reference evidence="1 2" key="1">
    <citation type="submission" date="2017-09" db="EMBL/GenBank/DDBJ databases">
        <title>Complete genome sequence of Janthinobacterium svalbardensis PAMC 27463.</title>
        <authorList>
            <person name="Cho Y.-J."/>
            <person name="Cho A."/>
            <person name="Kim O.-S."/>
            <person name="Lee J.-I."/>
        </authorList>
    </citation>
    <scope>NUCLEOTIDE SEQUENCE [LARGE SCALE GENOMIC DNA]</scope>
    <source>
        <strain evidence="1 2">PAMC 27463</strain>
    </source>
</reference>
<name>A0A290WQE7_9BURK</name>
<evidence type="ECO:0000313" key="2">
    <source>
        <dbReference type="Proteomes" id="UP000218437"/>
    </source>
</evidence>
<gene>
    <name evidence="1" type="ORF">CNX70_00535</name>
</gene>
<keyword evidence="2" id="KW-1185">Reference proteome</keyword>
<accession>A0A290WQE7</accession>
<protein>
    <recommendedName>
        <fullName evidence="3">DUF1640 domain-containing protein</fullName>
    </recommendedName>
</protein>
<dbReference type="KEGG" id="jsv:CNX70_00535"/>
<dbReference type="AlphaFoldDB" id="A0A290WQE7"/>
<evidence type="ECO:0000313" key="1">
    <source>
        <dbReference type="EMBL" id="ATD58846.1"/>
    </source>
</evidence>
<sequence length="177" mass="19930">MHMPIQFDTLDYAKRLASAGVPTQQAEAHAAALGDVLGSAVVVHGELAALERNLLGEIKLVAQRVDTRAGALDVKINALELKLDSRIDTLELKLDSRIDALEQKFDNRIDALEQKFDARFDNSEQKFDARFDNSEQKFNARLERLDLHQGADMKHVYWMMSTLILLNLGILSKLMLQ</sequence>